<protein>
    <submittedName>
        <fullName evidence="1">Uncharacterized protein</fullName>
    </submittedName>
</protein>
<dbReference type="AlphaFoldDB" id="A0A4U9UEB5"/>
<name>A0A4U9UEB5_SERFO</name>
<reference evidence="1" key="1">
    <citation type="submission" date="2019-05" db="EMBL/GenBank/DDBJ databases">
        <authorList>
            <consortium name="Pathogen Informatics"/>
        </authorList>
    </citation>
    <scope>NUCLEOTIDE SEQUENCE [LARGE SCALE GENOMIC DNA]</scope>
    <source>
        <strain evidence="1">NCTC12965</strain>
    </source>
</reference>
<sequence>MGMPAAGDAEQGIAVGQAAMGKGQQHLILLLGQFNSDFRRAGFPCFCPGKAHQARWQNAGDMTHLSDFTSTGFVFCRWFFILPGQIGVAKQ</sequence>
<accession>A0A4U9UEB5</accession>
<evidence type="ECO:0000313" key="1">
    <source>
        <dbReference type="EMBL" id="VTR27501.1"/>
    </source>
</evidence>
<gene>
    <name evidence="1" type="ORF">NCTC12965_02558</name>
</gene>
<dbReference type="EMBL" id="CABEEZ010000053">
    <property type="protein sequence ID" value="VTR27501.1"/>
    <property type="molecule type" value="Genomic_DNA"/>
</dbReference>
<organism evidence="1">
    <name type="scientific">Serratia fonticola</name>
    <dbReference type="NCBI Taxonomy" id="47917"/>
    <lineage>
        <taxon>Bacteria</taxon>
        <taxon>Pseudomonadati</taxon>
        <taxon>Pseudomonadota</taxon>
        <taxon>Gammaproteobacteria</taxon>
        <taxon>Enterobacterales</taxon>
        <taxon>Yersiniaceae</taxon>
        <taxon>Serratia</taxon>
    </lineage>
</organism>
<proteinExistence type="predicted"/>